<keyword evidence="6" id="KW-1185">Reference proteome</keyword>
<dbReference type="PROSITE" id="PS51718">
    <property type="entry name" value="G_DYNAMIN_2"/>
    <property type="match status" value="1"/>
</dbReference>
<dbReference type="GO" id="GO:0008017">
    <property type="term" value="F:microtubule binding"/>
    <property type="evidence" value="ECO:0007669"/>
    <property type="project" value="TreeGrafter"/>
</dbReference>
<dbReference type="OrthoDB" id="5061070at2759"/>
<comment type="caution">
    <text evidence="5">The sequence shown here is derived from an EMBL/GenBank/DDBJ whole genome shotgun (WGS) entry which is preliminary data.</text>
</comment>
<keyword evidence="1" id="KW-0547">Nucleotide-binding</keyword>
<dbReference type="CDD" id="cd08771">
    <property type="entry name" value="DLP_1"/>
    <property type="match status" value="1"/>
</dbReference>
<evidence type="ECO:0000313" key="5">
    <source>
        <dbReference type="EMBL" id="KAB5588708.1"/>
    </source>
</evidence>
<organism evidence="5 6">
    <name type="scientific">Ceratobasidium theobromae</name>
    <dbReference type="NCBI Taxonomy" id="1582974"/>
    <lineage>
        <taxon>Eukaryota</taxon>
        <taxon>Fungi</taxon>
        <taxon>Dikarya</taxon>
        <taxon>Basidiomycota</taxon>
        <taxon>Agaricomycotina</taxon>
        <taxon>Agaricomycetes</taxon>
        <taxon>Cantharellales</taxon>
        <taxon>Ceratobasidiaceae</taxon>
        <taxon>Ceratobasidium</taxon>
    </lineage>
</organism>
<sequence>MPVFHRVPSPEPTSPASEYGGNNPFNFIDAGSEDVGGAAHAPRATLVDQDINSNEHARRRRGLFDLINRLQAIGLGTELQLPQIACIGSQSVGKSSLIESISGVALPRASGTCTRCPIECRLKRTEEDWIATVYLRFESGKSGFVGKTNEIQFGSQMTDRMEVQERIRRAQLAILNPTAEPTMFLDADLDAEFPSSRSFSRNCVIVVLSGRDLSDLNFVDLPGLISNVVNNKNVGDIGLVKELVTSYIKQPSCLILLTISCESDYENQGAGMLARKYDPQGLRTIGVLTKPDRIEPGSEVSWISMIKNEANALHHGWFSVKQPSARQLEAGMSWSEAREQDEKFFEETAPWSTMKDEWRKRLGCSNLISYLGETLGKVILARLPTICEEVDRLIALNTAQLEAIPPQPLLDPLAEVLQMVNSFTRDVTTHVRGDPHSGRTGLVQSLVMSAKMFQEDLRKITPVFRSTNKEDGMAAPKAPQFLPAGESWPSVSEKGLNYWLNDVVELAEGARTRELPGEFPFAATEELVTRTLKSWREPVQQIFVRAERIFVQRLTSLIDVHFGKHAYGGLRVAIQNIVVENLGECKTTTLKELDFMLDMESLPFTLDSHYYLDYKDKFHKYYATSRIRQSNLEQYLNVQEPQPGYSRSNDVVDTLKTPDLRIIRISKPAPALRAYRTQDADVCKMRSATHTRSSDAGIFGPVSVRYADTPRSFAGSLGGVLCIIRCQYAIF</sequence>
<dbReference type="Pfam" id="PF01031">
    <property type="entry name" value="Dynamin_M"/>
    <property type="match status" value="1"/>
</dbReference>
<reference evidence="5 6" key="1">
    <citation type="journal article" date="2019" name="Fungal Biol. Biotechnol.">
        <title>Draft genome sequence of fastidious pathogen Ceratobasidium theobromae, which causes vascular-streak dieback in Theobroma cacao.</title>
        <authorList>
            <person name="Ali S.S."/>
            <person name="Asman A."/>
            <person name="Shao J."/>
            <person name="Firmansyah A.P."/>
            <person name="Susilo A.W."/>
            <person name="Rosmana A."/>
            <person name="McMahon P."/>
            <person name="Junaid M."/>
            <person name="Guest D."/>
            <person name="Kheng T.Y."/>
            <person name="Meinhardt L.W."/>
            <person name="Bailey B.A."/>
        </authorList>
    </citation>
    <scope>NUCLEOTIDE SEQUENCE [LARGE SCALE GENOMIC DNA]</scope>
    <source>
        <strain evidence="5 6">CT2</strain>
    </source>
</reference>
<evidence type="ECO:0000256" key="3">
    <source>
        <dbReference type="SAM" id="MobiDB-lite"/>
    </source>
</evidence>
<dbReference type="SMART" id="SM00053">
    <property type="entry name" value="DYNc"/>
    <property type="match status" value="1"/>
</dbReference>
<dbReference type="GO" id="GO:0005737">
    <property type="term" value="C:cytoplasm"/>
    <property type="evidence" value="ECO:0007669"/>
    <property type="project" value="TreeGrafter"/>
</dbReference>
<evidence type="ECO:0000259" key="4">
    <source>
        <dbReference type="PROSITE" id="PS51718"/>
    </source>
</evidence>
<dbReference type="GO" id="GO:0031623">
    <property type="term" value="P:receptor internalization"/>
    <property type="evidence" value="ECO:0007669"/>
    <property type="project" value="TreeGrafter"/>
</dbReference>
<dbReference type="Gene3D" id="3.40.50.300">
    <property type="entry name" value="P-loop containing nucleotide triphosphate hydrolases"/>
    <property type="match status" value="1"/>
</dbReference>
<dbReference type="SUPFAM" id="SSF52540">
    <property type="entry name" value="P-loop containing nucleoside triphosphate hydrolases"/>
    <property type="match status" value="1"/>
</dbReference>
<dbReference type="PANTHER" id="PTHR11566">
    <property type="entry name" value="DYNAMIN"/>
    <property type="match status" value="1"/>
</dbReference>
<dbReference type="EMBL" id="SSOP01000386">
    <property type="protein sequence ID" value="KAB5588708.1"/>
    <property type="molecule type" value="Genomic_DNA"/>
</dbReference>
<name>A0A5N5QBA2_9AGAM</name>
<keyword evidence="2" id="KW-0342">GTP-binding</keyword>
<proteinExistence type="predicted"/>
<dbReference type="InterPro" id="IPR030381">
    <property type="entry name" value="G_DYNAMIN_dom"/>
</dbReference>
<dbReference type="InterPro" id="IPR045063">
    <property type="entry name" value="Dynamin_N"/>
</dbReference>
<accession>A0A5N5QBA2</accession>
<dbReference type="GO" id="GO:0005525">
    <property type="term" value="F:GTP binding"/>
    <property type="evidence" value="ECO:0007669"/>
    <property type="project" value="InterPro"/>
</dbReference>
<feature type="region of interest" description="Disordered" evidence="3">
    <location>
        <begin position="1"/>
        <end position="25"/>
    </location>
</feature>
<dbReference type="PRINTS" id="PR00195">
    <property type="entry name" value="DYNAMIN"/>
</dbReference>
<dbReference type="AlphaFoldDB" id="A0A5N5QBA2"/>
<evidence type="ECO:0000256" key="1">
    <source>
        <dbReference type="ARBA" id="ARBA00022741"/>
    </source>
</evidence>
<evidence type="ECO:0000313" key="6">
    <source>
        <dbReference type="Proteomes" id="UP000383932"/>
    </source>
</evidence>
<dbReference type="InterPro" id="IPR000375">
    <property type="entry name" value="Dynamin_stalk"/>
</dbReference>
<dbReference type="Proteomes" id="UP000383932">
    <property type="component" value="Unassembled WGS sequence"/>
</dbReference>
<protein>
    <submittedName>
        <fullName evidence="5">Myxovirus resistance protein</fullName>
    </submittedName>
</protein>
<dbReference type="GO" id="GO:0005874">
    <property type="term" value="C:microtubule"/>
    <property type="evidence" value="ECO:0007669"/>
    <property type="project" value="TreeGrafter"/>
</dbReference>
<dbReference type="GO" id="GO:0003924">
    <property type="term" value="F:GTPase activity"/>
    <property type="evidence" value="ECO:0007669"/>
    <property type="project" value="InterPro"/>
</dbReference>
<dbReference type="GO" id="GO:0005886">
    <property type="term" value="C:plasma membrane"/>
    <property type="evidence" value="ECO:0007669"/>
    <property type="project" value="TreeGrafter"/>
</dbReference>
<dbReference type="PANTHER" id="PTHR11566:SF131">
    <property type="entry name" value="GTPASE, PUTATIVE (AFU_ORTHOLOGUE AFUA_6G07630)-RELATED"/>
    <property type="match status" value="1"/>
</dbReference>
<gene>
    <name evidence="5" type="ORF">CTheo_7852</name>
</gene>
<dbReference type="InterPro" id="IPR027417">
    <property type="entry name" value="P-loop_NTPase"/>
</dbReference>
<dbReference type="Pfam" id="PF00350">
    <property type="entry name" value="Dynamin_N"/>
    <property type="match status" value="1"/>
</dbReference>
<dbReference type="InterPro" id="IPR001401">
    <property type="entry name" value="Dynamin_GTPase"/>
</dbReference>
<evidence type="ECO:0000256" key="2">
    <source>
        <dbReference type="ARBA" id="ARBA00023134"/>
    </source>
</evidence>
<feature type="domain" description="Dynamin-type G" evidence="4">
    <location>
        <begin position="78"/>
        <end position="384"/>
    </location>
</feature>
<dbReference type="Gene3D" id="1.20.120.1240">
    <property type="entry name" value="Dynamin, middle domain"/>
    <property type="match status" value="1"/>
</dbReference>
<dbReference type="InterPro" id="IPR022812">
    <property type="entry name" value="Dynamin"/>
</dbReference>